<dbReference type="InterPro" id="IPR039632">
    <property type="entry name" value="TMEM42"/>
</dbReference>
<gene>
    <name evidence="3" type="ORF">GSTUAT00002222001</name>
</gene>
<evidence type="ECO:0008006" key="5">
    <source>
        <dbReference type="Google" id="ProtNLM"/>
    </source>
</evidence>
<evidence type="ECO:0000313" key="4">
    <source>
        <dbReference type="Proteomes" id="UP001412239"/>
    </source>
</evidence>
<feature type="transmembrane region" description="Helical" evidence="2">
    <location>
        <begin position="111"/>
        <end position="127"/>
    </location>
</feature>
<dbReference type="PANTHER" id="PTHR31965">
    <property type="entry name" value="TRANSMEMBRANE PROTEIN 42"/>
    <property type="match status" value="1"/>
</dbReference>
<keyword evidence="2" id="KW-0812">Transmembrane</keyword>
<feature type="compositionally biased region" description="Acidic residues" evidence="1">
    <location>
        <begin position="156"/>
        <end position="169"/>
    </location>
</feature>
<organism evidence="3 4">
    <name type="scientific">Tuber aestivum</name>
    <name type="common">summer truffle</name>
    <dbReference type="NCBI Taxonomy" id="59557"/>
    <lineage>
        <taxon>Eukaryota</taxon>
        <taxon>Fungi</taxon>
        <taxon>Dikarya</taxon>
        <taxon>Ascomycota</taxon>
        <taxon>Pezizomycotina</taxon>
        <taxon>Pezizomycetes</taxon>
        <taxon>Pezizales</taxon>
        <taxon>Tuberaceae</taxon>
        <taxon>Tuber</taxon>
    </lineage>
</organism>
<proteinExistence type="predicted"/>
<dbReference type="InterPro" id="IPR037185">
    <property type="entry name" value="EmrE-like"/>
</dbReference>
<feature type="transmembrane region" description="Helical" evidence="2">
    <location>
        <begin position="85"/>
        <end position="105"/>
    </location>
</feature>
<protein>
    <recommendedName>
        <fullName evidence="5">EamA domain-containing protein</fullName>
    </recommendedName>
</protein>
<evidence type="ECO:0000256" key="2">
    <source>
        <dbReference type="SAM" id="Phobius"/>
    </source>
</evidence>
<sequence>MSWLHLAVASGLAAAFNGLFAKLTTTALTTSLSASIARLFSLPADSKVIEYVIRGMFFGLNLLFNAIMWGLFTTALAKGPTATKVSIVNTSANFMTTALLGWAVFAESLPPTWWLGAGLLVAGNVIIGRRDEERKDNTYQAVATDEGESRMTGESAESESDDDNNNDTEEGGREN</sequence>
<dbReference type="AlphaFoldDB" id="A0A292Q4W9"/>
<keyword evidence="2" id="KW-0472">Membrane</keyword>
<name>A0A292Q4W9_9PEZI</name>
<dbReference type="SUPFAM" id="SSF103481">
    <property type="entry name" value="Multidrug resistance efflux transporter EmrE"/>
    <property type="match status" value="1"/>
</dbReference>
<keyword evidence="4" id="KW-1185">Reference proteome</keyword>
<dbReference type="PANTHER" id="PTHR31965:SF1">
    <property type="entry name" value="TRANSMEMBRANE PROTEIN 42"/>
    <property type="match status" value="1"/>
</dbReference>
<dbReference type="EMBL" id="LN890968">
    <property type="protein sequence ID" value="CUS13697.1"/>
    <property type="molecule type" value="Genomic_DNA"/>
</dbReference>
<feature type="transmembrane region" description="Helical" evidence="2">
    <location>
        <begin position="51"/>
        <end position="73"/>
    </location>
</feature>
<evidence type="ECO:0000256" key="1">
    <source>
        <dbReference type="SAM" id="MobiDB-lite"/>
    </source>
</evidence>
<reference evidence="3" key="1">
    <citation type="submission" date="2015-10" db="EMBL/GenBank/DDBJ databases">
        <authorList>
            <person name="Regsiter A."/>
            <person name="william w."/>
        </authorList>
    </citation>
    <scope>NUCLEOTIDE SEQUENCE</scope>
    <source>
        <strain evidence="3">Montdore</strain>
    </source>
</reference>
<evidence type="ECO:0000313" key="3">
    <source>
        <dbReference type="EMBL" id="CUS13697.1"/>
    </source>
</evidence>
<keyword evidence="2" id="KW-1133">Transmembrane helix</keyword>
<accession>A0A292Q4W9</accession>
<feature type="region of interest" description="Disordered" evidence="1">
    <location>
        <begin position="135"/>
        <end position="175"/>
    </location>
</feature>
<dbReference type="Proteomes" id="UP001412239">
    <property type="component" value="Unassembled WGS sequence"/>
</dbReference>